<reference evidence="2 3" key="1">
    <citation type="submission" date="2019-03" db="EMBL/GenBank/DDBJ databases">
        <title>Ramlibacter sp. 18x22-1, whole genome shotgun sequence.</title>
        <authorList>
            <person name="Zhang X."/>
            <person name="Feng G."/>
            <person name="Zhu H."/>
        </authorList>
    </citation>
    <scope>NUCLEOTIDE SEQUENCE [LARGE SCALE GENOMIC DNA]</scope>
    <source>
        <strain evidence="2 3">18x22-1</strain>
    </source>
</reference>
<dbReference type="InterPro" id="IPR009739">
    <property type="entry name" value="LprI-like_N"/>
</dbReference>
<name>A0A4Z0BR93_9BURK</name>
<accession>A0A4Z0BR93</accession>
<dbReference type="Pfam" id="PF07007">
    <property type="entry name" value="LprI"/>
    <property type="match status" value="1"/>
</dbReference>
<feature type="domain" description="Lysozyme inhibitor LprI-like N-terminal" evidence="1">
    <location>
        <begin position="66"/>
        <end position="152"/>
    </location>
</feature>
<proteinExistence type="predicted"/>
<comment type="caution">
    <text evidence="2">The sequence shown here is derived from an EMBL/GenBank/DDBJ whole genome shotgun (WGS) entry which is preliminary data.</text>
</comment>
<protein>
    <submittedName>
        <fullName evidence="2">DUF1311 domain-containing protein</fullName>
    </submittedName>
</protein>
<dbReference type="Gene3D" id="1.20.1270.180">
    <property type="match status" value="1"/>
</dbReference>
<dbReference type="OrthoDB" id="7340239at2"/>
<sequence>MGAERKYLGVAAVIDGTASRTLRCGGRPPGDRPSGWTSFAVLLLGLSASVPVHAQPAAGRRDCNVNQLAMNVCAAARFEEVDKELNRLYRAKLPMLRHPATRTRFRDAQRAWLAFRDAACLYEAGPREESGSIWPVEHYGCLVKHTERRIQDMRE</sequence>
<keyword evidence="3" id="KW-1185">Reference proteome</keyword>
<gene>
    <name evidence="2" type="ORF">EZ216_11690</name>
</gene>
<evidence type="ECO:0000313" key="2">
    <source>
        <dbReference type="EMBL" id="TFZ01846.1"/>
    </source>
</evidence>
<dbReference type="Proteomes" id="UP000297839">
    <property type="component" value="Unassembled WGS sequence"/>
</dbReference>
<evidence type="ECO:0000313" key="3">
    <source>
        <dbReference type="Proteomes" id="UP000297839"/>
    </source>
</evidence>
<dbReference type="AlphaFoldDB" id="A0A4Z0BR93"/>
<dbReference type="EMBL" id="SMLK01000003">
    <property type="protein sequence ID" value="TFZ01846.1"/>
    <property type="molecule type" value="Genomic_DNA"/>
</dbReference>
<evidence type="ECO:0000259" key="1">
    <source>
        <dbReference type="Pfam" id="PF07007"/>
    </source>
</evidence>
<dbReference type="RefSeq" id="WP_135249946.1">
    <property type="nucleotide sequence ID" value="NZ_SMLK01000003.1"/>
</dbReference>
<organism evidence="2 3">
    <name type="scientific">Ramlibacter humi</name>
    <dbReference type="NCBI Taxonomy" id="2530451"/>
    <lineage>
        <taxon>Bacteria</taxon>
        <taxon>Pseudomonadati</taxon>
        <taxon>Pseudomonadota</taxon>
        <taxon>Betaproteobacteria</taxon>
        <taxon>Burkholderiales</taxon>
        <taxon>Comamonadaceae</taxon>
        <taxon>Ramlibacter</taxon>
    </lineage>
</organism>